<evidence type="ECO:0000313" key="2">
    <source>
        <dbReference type="Proteomes" id="UP000762676"/>
    </source>
</evidence>
<organism evidence="1 2">
    <name type="scientific">Elysia marginata</name>
    <dbReference type="NCBI Taxonomy" id="1093978"/>
    <lineage>
        <taxon>Eukaryota</taxon>
        <taxon>Metazoa</taxon>
        <taxon>Spiralia</taxon>
        <taxon>Lophotrochozoa</taxon>
        <taxon>Mollusca</taxon>
        <taxon>Gastropoda</taxon>
        <taxon>Heterobranchia</taxon>
        <taxon>Euthyneura</taxon>
        <taxon>Panpulmonata</taxon>
        <taxon>Sacoglossa</taxon>
        <taxon>Placobranchoidea</taxon>
        <taxon>Plakobranchidae</taxon>
        <taxon>Elysia</taxon>
    </lineage>
</organism>
<protein>
    <submittedName>
        <fullName evidence="1">Uncharacterized protein</fullName>
    </submittedName>
</protein>
<reference evidence="1 2" key="1">
    <citation type="journal article" date="2021" name="Elife">
        <title>Chloroplast acquisition without the gene transfer in kleptoplastic sea slugs, Plakobranchus ocellatus.</title>
        <authorList>
            <person name="Maeda T."/>
            <person name="Takahashi S."/>
            <person name="Yoshida T."/>
            <person name="Shimamura S."/>
            <person name="Takaki Y."/>
            <person name="Nagai Y."/>
            <person name="Toyoda A."/>
            <person name="Suzuki Y."/>
            <person name="Arimoto A."/>
            <person name="Ishii H."/>
            <person name="Satoh N."/>
            <person name="Nishiyama T."/>
            <person name="Hasebe M."/>
            <person name="Maruyama T."/>
            <person name="Minagawa J."/>
            <person name="Obokata J."/>
            <person name="Shigenobu S."/>
        </authorList>
    </citation>
    <scope>NUCLEOTIDE SEQUENCE [LARGE SCALE GENOMIC DNA]</scope>
</reference>
<evidence type="ECO:0000313" key="1">
    <source>
        <dbReference type="EMBL" id="GFS03347.1"/>
    </source>
</evidence>
<dbReference type="Proteomes" id="UP000762676">
    <property type="component" value="Unassembled WGS sequence"/>
</dbReference>
<gene>
    <name evidence="1" type="ORF">ElyMa_006468300</name>
</gene>
<proteinExistence type="predicted"/>
<dbReference type="AlphaFoldDB" id="A0AAV4HZI8"/>
<dbReference type="EMBL" id="BMAT01012991">
    <property type="protein sequence ID" value="GFS03347.1"/>
    <property type="molecule type" value="Genomic_DNA"/>
</dbReference>
<sequence>MIDEAVLSTSLDGLDRTIRFTHRSGGTSGEWVSLNSTLLDLKPTVTAPILANTGMRRFRSVACINVRGQHATSSHYGCQHNISNTATSGTAAQPVPIIHLGRKPWLAKFTGDPLDYQELSSVQERPWQIGGADWGCRLEAQVERSGPLPQSKDAMLRQTLWGGLRQSLKDLSVFQFQQASTVDELRVKLRRIERDHLNTLPTKANVRQAQAKSWKN</sequence>
<comment type="caution">
    <text evidence="1">The sequence shown here is derived from an EMBL/GenBank/DDBJ whole genome shotgun (WGS) entry which is preliminary data.</text>
</comment>
<keyword evidence="2" id="KW-1185">Reference proteome</keyword>
<name>A0AAV4HZI8_9GAST</name>
<accession>A0AAV4HZI8</accession>